<dbReference type="AlphaFoldDB" id="A0A9P3LXW9"/>
<feature type="region of interest" description="Disordered" evidence="1">
    <location>
        <begin position="450"/>
        <end position="489"/>
    </location>
</feature>
<evidence type="ECO:0000313" key="2">
    <source>
        <dbReference type="EMBL" id="GJJ74604.1"/>
    </source>
</evidence>
<keyword evidence="3" id="KW-1185">Reference proteome</keyword>
<comment type="caution">
    <text evidence="2">The sequence shown here is derived from an EMBL/GenBank/DDBJ whole genome shotgun (WGS) entry which is preliminary data.</text>
</comment>
<reference evidence="2" key="1">
    <citation type="submission" date="2021-11" db="EMBL/GenBank/DDBJ databases">
        <authorList>
            <person name="Herlambang A."/>
            <person name="Guo Y."/>
            <person name="Takashima Y."/>
            <person name="Nishizawa T."/>
        </authorList>
    </citation>
    <scope>NUCLEOTIDE SEQUENCE</scope>
    <source>
        <strain evidence="2">E1425</strain>
    </source>
</reference>
<dbReference type="Proteomes" id="UP000827284">
    <property type="component" value="Unassembled WGS sequence"/>
</dbReference>
<feature type="compositionally biased region" description="Low complexity" evidence="1">
    <location>
        <begin position="461"/>
        <end position="477"/>
    </location>
</feature>
<evidence type="ECO:0000256" key="1">
    <source>
        <dbReference type="SAM" id="MobiDB-lite"/>
    </source>
</evidence>
<dbReference type="PANTHER" id="PTHR33324">
    <property type="entry name" value="EXPRESSED PROTEIN"/>
    <property type="match status" value="1"/>
</dbReference>
<dbReference type="OrthoDB" id="2449903at2759"/>
<evidence type="ECO:0000313" key="3">
    <source>
        <dbReference type="Proteomes" id="UP000827284"/>
    </source>
</evidence>
<feature type="compositionally biased region" description="Low complexity" evidence="1">
    <location>
        <begin position="47"/>
        <end position="79"/>
    </location>
</feature>
<feature type="compositionally biased region" description="Low complexity" evidence="1">
    <location>
        <begin position="103"/>
        <end position="116"/>
    </location>
</feature>
<proteinExistence type="predicted"/>
<name>A0A9P3LXW9_9FUNG</name>
<feature type="region of interest" description="Disordered" evidence="1">
    <location>
        <begin position="280"/>
        <end position="322"/>
    </location>
</feature>
<feature type="compositionally biased region" description="Polar residues" evidence="1">
    <location>
        <begin position="18"/>
        <end position="28"/>
    </location>
</feature>
<dbReference type="PANTHER" id="PTHR33324:SF2">
    <property type="entry name" value="MYB_SANT-LIKE DNA-BINDING DOMAIN-CONTAINING PROTEIN"/>
    <property type="match status" value="1"/>
</dbReference>
<organism evidence="2 3">
    <name type="scientific">Entomortierella parvispora</name>
    <dbReference type="NCBI Taxonomy" id="205924"/>
    <lineage>
        <taxon>Eukaryota</taxon>
        <taxon>Fungi</taxon>
        <taxon>Fungi incertae sedis</taxon>
        <taxon>Mucoromycota</taxon>
        <taxon>Mortierellomycotina</taxon>
        <taxon>Mortierellomycetes</taxon>
        <taxon>Mortierellales</taxon>
        <taxon>Mortierellaceae</taxon>
        <taxon>Entomortierella</taxon>
    </lineage>
</organism>
<sequence length="489" mass="55617">MSNNQSASDPAISHSRHNNQQSGNRIMQPNSSTMPPTSNSIQPYIDSTNIVPSNNHNNISSSNINSQQQLQRQQFDGSSMQHVFNSNSMPISNNPYLTNQYMGSSESGSSSSSSSSPFGRPTAANNRLMPIAPRKHGPSARPQSLPTDSDTEDALIQSEAAEQKKPSALYWKKPPVVAIVEWLSEPENYVTYTQRPGGQTMAQIQTEIANYVNERLGTKHTAKSINSILQYMRGKYQEAKRLMKKTGSGHTGRQSLREQILEHCPRFEELDKVFRGSLVHNAPAPHQSTTPYVPPEDDNNPSDLESGGDGSKRSKRRKEDFKTAEEIHRTFSSLQEHQNQTMASVDERRIREENLAERERALVERERALVERERAVSARELAVLERETGLGQRMKDMEDQHNRILQDIRNNEEKYYRERETKADARYKRRMEELQVEMEEFERIKERWCSRHPNSIMNRAPRSPSSPSMSSSKEPVPSNKPGLMEESLP</sequence>
<feature type="region of interest" description="Disordered" evidence="1">
    <location>
        <begin position="1"/>
        <end position="153"/>
    </location>
</feature>
<dbReference type="EMBL" id="BQFW01000009">
    <property type="protein sequence ID" value="GJJ74604.1"/>
    <property type="molecule type" value="Genomic_DNA"/>
</dbReference>
<reference evidence="2" key="2">
    <citation type="journal article" date="2022" name="Microbiol. Resour. Announc.">
        <title>Whole-Genome Sequence of Entomortierella parvispora E1425, a Mucoromycotan Fungus Associated with Burkholderiaceae-Related Endosymbiotic Bacteria.</title>
        <authorList>
            <person name="Herlambang A."/>
            <person name="Guo Y."/>
            <person name="Takashima Y."/>
            <person name="Narisawa K."/>
            <person name="Ohta H."/>
            <person name="Nishizawa T."/>
        </authorList>
    </citation>
    <scope>NUCLEOTIDE SEQUENCE</scope>
    <source>
        <strain evidence="2">E1425</strain>
    </source>
</reference>
<feature type="compositionally biased region" description="Low complexity" evidence="1">
    <location>
        <begin position="29"/>
        <end position="40"/>
    </location>
</feature>
<feature type="compositionally biased region" description="Polar residues" evidence="1">
    <location>
        <begin position="80"/>
        <end position="102"/>
    </location>
</feature>
<gene>
    <name evidence="2" type="ORF">EMPS_06962</name>
</gene>
<protein>
    <submittedName>
        <fullName evidence="2">Uncharacterized protein</fullName>
    </submittedName>
</protein>
<accession>A0A9P3LXW9</accession>